<dbReference type="PANTHER" id="PTHR43649">
    <property type="entry name" value="ARABINOSE-BINDING PROTEIN-RELATED"/>
    <property type="match status" value="1"/>
</dbReference>
<reference evidence="2" key="1">
    <citation type="submission" date="2016-10" db="EMBL/GenBank/DDBJ databases">
        <authorList>
            <person name="Varghese N."/>
            <person name="Submissions S."/>
        </authorList>
    </citation>
    <scope>NUCLEOTIDE SEQUENCE [LARGE SCALE GENOMIC DNA]</scope>
    <source>
        <strain evidence="2">CGMCC 4.3530</strain>
    </source>
</reference>
<evidence type="ECO:0000313" key="2">
    <source>
        <dbReference type="Proteomes" id="UP000199529"/>
    </source>
</evidence>
<dbReference type="AlphaFoldDB" id="A0A1H2QED7"/>
<dbReference type="PANTHER" id="PTHR43649:SF12">
    <property type="entry name" value="DIACETYLCHITOBIOSE BINDING PROTEIN DASA"/>
    <property type="match status" value="1"/>
</dbReference>
<gene>
    <name evidence="1" type="ORF">SAMN05216215_100166</name>
</gene>
<dbReference type="OrthoDB" id="3495561at2"/>
<dbReference type="STRING" id="418495.SAMN05216215_100166"/>
<dbReference type="Pfam" id="PF13416">
    <property type="entry name" value="SBP_bac_8"/>
    <property type="match status" value="1"/>
</dbReference>
<dbReference type="InterPro" id="IPR050490">
    <property type="entry name" value="Bact_solute-bd_prot1"/>
</dbReference>
<name>A0A1H2QED7_9PSEU</name>
<proteinExistence type="predicted"/>
<sequence length="375" mass="40070">MTVLRGMAWGHQRGVGCLREVSAAYARRHPGVRVSWDSRSLREFEDVPIVELAARYDLIAMDHPYVGQAHAGSALVPLEELLPESFLAQQRANSTGPSFASYTWAGSQWAVAMDAAAQVSAYRPEALDSAPTSWEDVTACLKELPRHRALLPANPTHLICGLLTLCSQIGGSGWLDRAGLDPEVAVPAAERLLGLLALVDARSLDLDPIEALTAMSAGDVAYSPMVFGYVNYARDHAVRFADIPSPDGAPAGSLLGGVGLAISAKCAEPVAAARFLSHVVSPECQRGEYAAAGGQPGNRAAWTDPAVDAASGGFYSATLRTLDRAFVRPRHIAYPVVHRRAAEEIHPLVRRGTTAGEIVRRFNEVCAATYAELEP</sequence>
<dbReference type="Gene3D" id="3.40.190.10">
    <property type="entry name" value="Periplasmic binding protein-like II"/>
    <property type="match status" value="1"/>
</dbReference>
<dbReference type="Proteomes" id="UP000199529">
    <property type="component" value="Unassembled WGS sequence"/>
</dbReference>
<dbReference type="RefSeq" id="WP_093259954.1">
    <property type="nucleotide sequence ID" value="NZ_FNOK01000001.1"/>
</dbReference>
<dbReference type="InterPro" id="IPR006059">
    <property type="entry name" value="SBP"/>
</dbReference>
<protein>
    <submittedName>
        <fullName evidence="1">Carbohydrate ABC transporter substrate-binding protein, CUT1 family</fullName>
    </submittedName>
</protein>
<dbReference type="EMBL" id="FNOK01000001">
    <property type="protein sequence ID" value="SDW05014.1"/>
    <property type="molecule type" value="Genomic_DNA"/>
</dbReference>
<keyword evidence="2" id="KW-1185">Reference proteome</keyword>
<evidence type="ECO:0000313" key="1">
    <source>
        <dbReference type="EMBL" id="SDW05014.1"/>
    </source>
</evidence>
<organism evidence="1 2">
    <name type="scientific">Saccharopolyspora shandongensis</name>
    <dbReference type="NCBI Taxonomy" id="418495"/>
    <lineage>
        <taxon>Bacteria</taxon>
        <taxon>Bacillati</taxon>
        <taxon>Actinomycetota</taxon>
        <taxon>Actinomycetes</taxon>
        <taxon>Pseudonocardiales</taxon>
        <taxon>Pseudonocardiaceae</taxon>
        <taxon>Saccharopolyspora</taxon>
    </lineage>
</organism>
<accession>A0A1H2QED7</accession>
<dbReference type="SUPFAM" id="SSF53850">
    <property type="entry name" value="Periplasmic binding protein-like II"/>
    <property type="match status" value="1"/>
</dbReference>